<feature type="domain" description="Ig-like" evidence="7">
    <location>
        <begin position="309"/>
        <end position="393"/>
    </location>
</feature>
<dbReference type="InterPro" id="IPR007110">
    <property type="entry name" value="Ig-like_dom"/>
</dbReference>
<dbReference type="InterPro" id="IPR003598">
    <property type="entry name" value="Ig_sub2"/>
</dbReference>
<dbReference type="KEGG" id="hcq:109531641"/>
<dbReference type="GeneID" id="109531641"/>
<dbReference type="SUPFAM" id="SSF48726">
    <property type="entry name" value="Immunoglobulin"/>
    <property type="match status" value="4"/>
</dbReference>
<dbReference type="Gene3D" id="2.60.40.10">
    <property type="entry name" value="Immunoglobulins"/>
    <property type="match status" value="5"/>
</dbReference>
<feature type="domain" description="Ig-like" evidence="7">
    <location>
        <begin position="222"/>
        <end position="306"/>
    </location>
</feature>
<evidence type="ECO:0000256" key="1">
    <source>
        <dbReference type="ARBA" id="ARBA00022729"/>
    </source>
</evidence>
<dbReference type="Pfam" id="PF07686">
    <property type="entry name" value="V-set"/>
    <property type="match status" value="1"/>
</dbReference>
<keyword evidence="9" id="KW-1185">Reference proteome</keyword>
<reference evidence="8" key="2">
    <citation type="submission" date="2025-09" db="UniProtKB">
        <authorList>
            <consortium name="Ensembl"/>
        </authorList>
    </citation>
    <scope>IDENTIFICATION</scope>
</reference>
<dbReference type="InterPro" id="IPR036179">
    <property type="entry name" value="Ig-like_dom_sf"/>
</dbReference>
<evidence type="ECO:0000256" key="4">
    <source>
        <dbReference type="ARBA" id="ARBA00023319"/>
    </source>
</evidence>
<dbReference type="RefSeq" id="XP_019751607.1">
    <property type="nucleotide sequence ID" value="XM_019896048.1"/>
</dbReference>
<evidence type="ECO:0000256" key="6">
    <source>
        <dbReference type="SAM" id="Phobius"/>
    </source>
</evidence>
<dbReference type="GeneTree" id="ENSGT01100000263479"/>
<organism evidence="8 9">
    <name type="scientific">Hippocampus comes</name>
    <name type="common">Tiger tail seahorse</name>
    <dbReference type="NCBI Taxonomy" id="109280"/>
    <lineage>
        <taxon>Eukaryota</taxon>
        <taxon>Metazoa</taxon>
        <taxon>Chordata</taxon>
        <taxon>Craniata</taxon>
        <taxon>Vertebrata</taxon>
        <taxon>Euteleostomi</taxon>
        <taxon>Actinopterygii</taxon>
        <taxon>Neopterygii</taxon>
        <taxon>Teleostei</taxon>
        <taxon>Neoteleostei</taxon>
        <taxon>Acanthomorphata</taxon>
        <taxon>Syngnathiaria</taxon>
        <taxon>Syngnathiformes</taxon>
        <taxon>Syngnathoidei</taxon>
        <taxon>Syngnathidae</taxon>
        <taxon>Hippocampus</taxon>
    </lineage>
</organism>
<dbReference type="Proteomes" id="UP000264820">
    <property type="component" value="Unplaced"/>
</dbReference>
<evidence type="ECO:0000313" key="9">
    <source>
        <dbReference type="Proteomes" id="UP000264820"/>
    </source>
</evidence>
<dbReference type="PROSITE" id="PS50835">
    <property type="entry name" value="IG_LIKE"/>
    <property type="match status" value="4"/>
</dbReference>
<dbReference type="SMART" id="SM00408">
    <property type="entry name" value="IGc2"/>
    <property type="match status" value="4"/>
</dbReference>
<evidence type="ECO:0000313" key="8">
    <source>
        <dbReference type="Ensembl" id="ENSHCOP00000009266.1"/>
    </source>
</evidence>
<feature type="transmembrane region" description="Helical" evidence="6">
    <location>
        <begin position="496"/>
        <end position="518"/>
    </location>
</feature>
<evidence type="ECO:0000256" key="2">
    <source>
        <dbReference type="ARBA" id="ARBA00023157"/>
    </source>
</evidence>
<sequence>MDTRAVLCIVSVALTGLTAGFGVLPNGPLTAAVGGSVRFDTEVAPTETPFHTVIWTFVSGGKETPVVTATSQNKTSDGYQGRITLFIQTGSLELRKLALNDSGEYRLAIVTADGNSITGTTTLETLVPVSNVSLTASSTDLVEFNSTVRLSCSSLGSSISFRWMNDSAEILPSDRVQLSDKGATLTVAPVTRYDQRSFRCHVANVVSESSSNSVLLSVSYGPDDAHLDISPQQDYIEEGTNVVLSCSSDSRPAALFTWFVDGKDLSILASNLSLMNIRLHQSGNYSCRSFNAKTLRHKDSRQWPITVIERISSTFVTQSTDHPIEGAALDVTCDGAGSIFFRQWKKGGSTLVPDERVTLRDKNRTLSFRAVVRSDSATYSCQISNPINEEEVAFSVLVNFGPDPVQITGPSQIQVKQTLTLTCSAASVPSATYTWTRLNHTAALHNESTFIKSNVDFADRGSYVCSATNNITGKSTSAVHSLAVTDETVACSAGCIAGIVVACFIICAAAAGGGFAFYQHRNRNKTMNCPDGNASNGTGRKGHDNTKETKTQELTYADLSILRAKNGGEVKLQQRDSETEYAEVRVNNVPPSYDVHMQRMKRRAPQPLEAYGGQVGQQVHSNEWSRRGSGDHPTV</sequence>
<dbReference type="InterPro" id="IPR013098">
    <property type="entry name" value="Ig_I-set"/>
</dbReference>
<evidence type="ECO:0000256" key="3">
    <source>
        <dbReference type="ARBA" id="ARBA00023180"/>
    </source>
</evidence>
<dbReference type="Pfam" id="PF07679">
    <property type="entry name" value="I-set"/>
    <property type="match status" value="2"/>
</dbReference>
<evidence type="ECO:0000259" key="7">
    <source>
        <dbReference type="PROSITE" id="PS50835"/>
    </source>
</evidence>
<dbReference type="Pfam" id="PF13927">
    <property type="entry name" value="Ig_3"/>
    <property type="match status" value="2"/>
</dbReference>
<dbReference type="InterPro" id="IPR003599">
    <property type="entry name" value="Ig_sub"/>
</dbReference>
<feature type="domain" description="Ig-like" evidence="7">
    <location>
        <begin position="128"/>
        <end position="217"/>
    </location>
</feature>
<keyword evidence="2" id="KW-1015">Disulfide bond</keyword>
<keyword evidence="6" id="KW-1133">Transmembrane helix</keyword>
<feature type="domain" description="Ig-like" evidence="7">
    <location>
        <begin position="402"/>
        <end position="485"/>
    </location>
</feature>
<dbReference type="InterPro" id="IPR013783">
    <property type="entry name" value="Ig-like_fold"/>
</dbReference>
<keyword evidence="3" id="KW-0325">Glycoprotein</keyword>
<evidence type="ECO:0000256" key="5">
    <source>
        <dbReference type="SAM" id="MobiDB-lite"/>
    </source>
</evidence>
<dbReference type="OMA" id="PFSCIVS"/>
<feature type="region of interest" description="Disordered" evidence="5">
    <location>
        <begin position="529"/>
        <end position="548"/>
    </location>
</feature>
<name>A0A3Q2Y812_HIPCM</name>
<dbReference type="Ensembl" id="ENSHCOT00000015341.1">
    <property type="protein sequence ID" value="ENSHCOP00000009266.1"/>
    <property type="gene ID" value="ENSHCOG00000011667.1"/>
</dbReference>
<dbReference type="PANTHER" id="PTHR44337:SF20">
    <property type="entry name" value="CARCINOEMBRYONIC ANTIGEN-RELATED CELL ADHESION MOLECULE 5-RELATED"/>
    <property type="match status" value="1"/>
</dbReference>
<keyword evidence="4" id="KW-0393">Immunoglobulin domain</keyword>
<accession>A0A3Q2Y812</accession>
<dbReference type="OrthoDB" id="6159398at2759"/>
<proteinExistence type="predicted"/>
<keyword evidence="1" id="KW-0732">Signal</keyword>
<keyword evidence="6" id="KW-0472">Membrane</keyword>
<dbReference type="InterPro" id="IPR013106">
    <property type="entry name" value="Ig_V-set"/>
</dbReference>
<feature type="compositionally biased region" description="Basic and acidic residues" evidence="5">
    <location>
        <begin position="623"/>
        <end position="635"/>
    </location>
</feature>
<protein>
    <submittedName>
        <fullName evidence="8">Carcinoembryonic antigen-related cell adhesion molecule 20-like</fullName>
    </submittedName>
</protein>
<dbReference type="InterPro" id="IPR052598">
    <property type="entry name" value="IgSF_CEA-related"/>
</dbReference>
<feature type="region of interest" description="Disordered" evidence="5">
    <location>
        <begin position="611"/>
        <end position="635"/>
    </location>
</feature>
<reference evidence="8" key="1">
    <citation type="submission" date="2025-08" db="UniProtKB">
        <authorList>
            <consortium name="Ensembl"/>
        </authorList>
    </citation>
    <scope>IDENTIFICATION</scope>
</reference>
<dbReference type="AlphaFoldDB" id="A0A3Q2Y812"/>
<keyword evidence="6" id="KW-0812">Transmembrane</keyword>
<dbReference type="PANTHER" id="PTHR44337">
    <property type="entry name" value="CARCINOEMBRYONIC ANTIGEN-RELATED CELL ADHESION MOLECULE 8"/>
    <property type="match status" value="1"/>
</dbReference>
<dbReference type="SMART" id="SM00409">
    <property type="entry name" value="IG"/>
    <property type="match status" value="5"/>
</dbReference>